<organism evidence="2 3">
    <name type="scientific">Anopheles culicifacies</name>
    <dbReference type="NCBI Taxonomy" id="139723"/>
    <lineage>
        <taxon>Eukaryota</taxon>
        <taxon>Metazoa</taxon>
        <taxon>Ecdysozoa</taxon>
        <taxon>Arthropoda</taxon>
        <taxon>Hexapoda</taxon>
        <taxon>Insecta</taxon>
        <taxon>Pterygota</taxon>
        <taxon>Neoptera</taxon>
        <taxon>Endopterygota</taxon>
        <taxon>Diptera</taxon>
        <taxon>Nematocera</taxon>
        <taxon>Culicoidea</taxon>
        <taxon>Culicidae</taxon>
        <taxon>Anophelinae</taxon>
        <taxon>Anopheles</taxon>
        <taxon>culicifacies species complex</taxon>
    </lineage>
</organism>
<evidence type="ECO:0000313" key="2">
    <source>
        <dbReference type="EnsemblMetazoa" id="ACUA021766-PA"/>
    </source>
</evidence>
<dbReference type="EMBL" id="AXCM01000820">
    <property type="status" value="NOT_ANNOTATED_CDS"/>
    <property type="molecule type" value="Genomic_DNA"/>
</dbReference>
<dbReference type="VEuPathDB" id="VectorBase:ACUA021766"/>
<proteinExistence type="predicted"/>
<protein>
    <submittedName>
        <fullName evidence="2">Uncharacterized protein</fullName>
    </submittedName>
</protein>
<dbReference type="Proteomes" id="UP000075883">
    <property type="component" value="Unassembled WGS sequence"/>
</dbReference>
<dbReference type="EnsemblMetazoa" id="ACUA021766-RA">
    <property type="protein sequence ID" value="ACUA021766-PA"/>
    <property type="gene ID" value="ACUA021766"/>
</dbReference>
<accession>A0A182MME0</accession>
<reference evidence="3" key="1">
    <citation type="submission" date="2013-09" db="EMBL/GenBank/DDBJ databases">
        <title>The Genome Sequence of Anopheles culicifacies species A.</title>
        <authorList>
            <consortium name="The Broad Institute Genomics Platform"/>
            <person name="Neafsey D.E."/>
            <person name="Besansky N."/>
            <person name="Howell P."/>
            <person name="Walton C."/>
            <person name="Young S.K."/>
            <person name="Zeng Q."/>
            <person name="Gargeya S."/>
            <person name="Fitzgerald M."/>
            <person name="Haas B."/>
            <person name="Abouelleil A."/>
            <person name="Allen A.W."/>
            <person name="Alvarado L."/>
            <person name="Arachchi H.M."/>
            <person name="Berlin A.M."/>
            <person name="Chapman S.B."/>
            <person name="Gainer-Dewar J."/>
            <person name="Goldberg J."/>
            <person name="Griggs A."/>
            <person name="Gujja S."/>
            <person name="Hansen M."/>
            <person name="Howarth C."/>
            <person name="Imamovic A."/>
            <person name="Ireland A."/>
            <person name="Larimer J."/>
            <person name="McCowan C."/>
            <person name="Murphy C."/>
            <person name="Pearson M."/>
            <person name="Poon T.W."/>
            <person name="Priest M."/>
            <person name="Roberts A."/>
            <person name="Saif S."/>
            <person name="Shea T."/>
            <person name="Sisk P."/>
            <person name="Sykes S."/>
            <person name="Wortman J."/>
            <person name="Nusbaum C."/>
            <person name="Birren B."/>
        </authorList>
    </citation>
    <scope>NUCLEOTIDE SEQUENCE [LARGE SCALE GENOMIC DNA]</scope>
    <source>
        <strain evidence="3">A-37</strain>
    </source>
</reference>
<sequence>MYEEYYCEALNICEILIAKCEVVERDINVLFKIINTILEIVKRDYVSKRVVIDSLAAIHQIMHHLYHMEVIHLHEILREKLDEHEPRVICEYEKIKSDVESYELKIGVKDNTELNELATFISPLIKSVQYIQLSKPTASENESQENIIRYEKLYDNTAELIEELNANKQPTKPEETHSMAVDEMPAEETIDEDADATFKPFDMQWKSNLVDKSMKKPCLPKDPYDIAHMRAEEKEQQKEKVTDSLTIDKDDLSSIGENSNDELMDSEGSDATYVPYSMLSKTSNRGRGNQKVGIGSRTETDNRPTAAPVTLENANRTPTLETMPCPATQKVYTSLYTVEKHQEYSIHCAVNETNCLRNAITEGERSLILEHVNKIIDILSHGINTTGMS</sequence>
<feature type="compositionally biased region" description="Basic and acidic residues" evidence="1">
    <location>
        <begin position="232"/>
        <end position="252"/>
    </location>
</feature>
<evidence type="ECO:0000256" key="1">
    <source>
        <dbReference type="SAM" id="MobiDB-lite"/>
    </source>
</evidence>
<name>A0A182MME0_9DIPT</name>
<feature type="region of interest" description="Disordered" evidence="1">
    <location>
        <begin position="232"/>
        <end position="304"/>
    </location>
</feature>
<reference evidence="2" key="2">
    <citation type="submission" date="2020-05" db="UniProtKB">
        <authorList>
            <consortium name="EnsemblMetazoa"/>
        </authorList>
    </citation>
    <scope>IDENTIFICATION</scope>
    <source>
        <strain evidence="2">A-37</strain>
    </source>
</reference>
<keyword evidence="3" id="KW-1185">Reference proteome</keyword>
<feature type="compositionally biased region" description="Acidic residues" evidence="1">
    <location>
        <begin position="259"/>
        <end position="268"/>
    </location>
</feature>
<evidence type="ECO:0000313" key="3">
    <source>
        <dbReference type="Proteomes" id="UP000075883"/>
    </source>
</evidence>
<dbReference type="AlphaFoldDB" id="A0A182MME0"/>